<dbReference type="Proteomes" id="UP000199051">
    <property type="component" value="Unassembled WGS sequence"/>
</dbReference>
<proteinExistence type="predicted"/>
<dbReference type="STRING" id="155974.SAMN04487818_12023"/>
<evidence type="ECO:0000256" key="2">
    <source>
        <dbReference type="SAM" id="SignalP"/>
    </source>
</evidence>
<gene>
    <name evidence="3" type="ORF">SAMN04487818_12023</name>
</gene>
<reference evidence="4" key="1">
    <citation type="submission" date="2016-10" db="EMBL/GenBank/DDBJ databases">
        <authorList>
            <person name="Varghese N."/>
            <person name="Submissions S."/>
        </authorList>
    </citation>
    <scope>NUCLEOTIDE SEQUENCE [LARGE SCALE GENOMIC DNA]</scope>
    <source>
        <strain evidence="4">DSM 44260</strain>
    </source>
</reference>
<feature type="compositionally biased region" description="Pro residues" evidence="1">
    <location>
        <begin position="51"/>
        <end position="66"/>
    </location>
</feature>
<dbReference type="RefSeq" id="WP_092786835.1">
    <property type="nucleotide sequence ID" value="NZ_FOGI01000020.1"/>
</dbReference>
<feature type="chain" id="PRO_5011703815" evidence="2">
    <location>
        <begin position="24"/>
        <end position="186"/>
    </location>
</feature>
<feature type="compositionally biased region" description="Low complexity" evidence="1">
    <location>
        <begin position="30"/>
        <end position="44"/>
    </location>
</feature>
<feature type="region of interest" description="Disordered" evidence="1">
    <location>
        <begin position="21"/>
        <end position="73"/>
    </location>
</feature>
<sequence length="186" mass="18407">MKTILSTAVAALAALALAGCGGAADTADQAPSSGATPPSSAAPTEGGAPNSQPPQTGPAPTKPPAPQVTVAPDGKVTVPAGYREVPAKQVDAKALPESYKERRVWTSEDGKALQLVGIASDSCAGVDAQVVESTDAVVKVSLSAMTSPQGGGEGGKMCAMVVTPRPVEVPLEQPLGTRTVIVVAGN</sequence>
<protein>
    <submittedName>
        <fullName evidence="3">Uncharacterized protein</fullName>
    </submittedName>
</protein>
<evidence type="ECO:0000313" key="3">
    <source>
        <dbReference type="EMBL" id="SES48534.1"/>
    </source>
</evidence>
<feature type="signal peptide" evidence="2">
    <location>
        <begin position="1"/>
        <end position="23"/>
    </location>
</feature>
<dbReference type="PROSITE" id="PS51257">
    <property type="entry name" value="PROKAR_LIPOPROTEIN"/>
    <property type="match status" value="1"/>
</dbReference>
<keyword evidence="2" id="KW-0732">Signal</keyword>
<accession>A0A1H9XQV2</accession>
<name>A0A1H9XQV2_9PSEU</name>
<keyword evidence="4" id="KW-1185">Reference proteome</keyword>
<organism evidence="3 4">
    <name type="scientific">Actinokineospora terrae</name>
    <dbReference type="NCBI Taxonomy" id="155974"/>
    <lineage>
        <taxon>Bacteria</taxon>
        <taxon>Bacillati</taxon>
        <taxon>Actinomycetota</taxon>
        <taxon>Actinomycetes</taxon>
        <taxon>Pseudonocardiales</taxon>
        <taxon>Pseudonocardiaceae</taxon>
        <taxon>Actinokineospora</taxon>
    </lineage>
</organism>
<dbReference type="AlphaFoldDB" id="A0A1H9XQV2"/>
<dbReference type="EMBL" id="FOGI01000020">
    <property type="protein sequence ID" value="SES48534.1"/>
    <property type="molecule type" value="Genomic_DNA"/>
</dbReference>
<evidence type="ECO:0000256" key="1">
    <source>
        <dbReference type="SAM" id="MobiDB-lite"/>
    </source>
</evidence>
<evidence type="ECO:0000313" key="4">
    <source>
        <dbReference type="Proteomes" id="UP000199051"/>
    </source>
</evidence>